<dbReference type="GO" id="GO:0004519">
    <property type="term" value="F:endonuclease activity"/>
    <property type="evidence" value="ECO:0007669"/>
    <property type="project" value="UniProtKB-KW"/>
</dbReference>
<proteinExistence type="predicted"/>
<dbReference type="EMBL" id="CP115543">
    <property type="protein sequence ID" value="WNH49189.1"/>
    <property type="molecule type" value="Genomic_DNA"/>
</dbReference>
<dbReference type="Proteomes" id="UP001305421">
    <property type="component" value="Chromosome"/>
</dbReference>
<dbReference type="RefSeq" id="WP_311183677.1">
    <property type="nucleotide sequence ID" value="NZ_CP115543.1"/>
</dbReference>
<gene>
    <name evidence="2" type="ORF">PDM28_02330</name>
</gene>
<feature type="domain" description="HNH nuclease" evidence="1">
    <location>
        <begin position="193"/>
        <end position="246"/>
    </location>
</feature>
<organism evidence="2 3">
    <name type="scientific">Stenotrophomonas aracearum</name>
    <dbReference type="NCBI Taxonomy" id="3003272"/>
    <lineage>
        <taxon>Bacteria</taxon>
        <taxon>Pseudomonadati</taxon>
        <taxon>Pseudomonadota</taxon>
        <taxon>Gammaproteobacteria</taxon>
        <taxon>Lysobacterales</taxon>
        <taxon>Lysobacteraceae</taxon>
        <taxon>Stenotrophomonas</taxon>
    </lineage>
</organism>
<name>A0ABY9YEA0_9GAMM</name>
<sequence length="297" mass="33556">MTKAVLTAAENSAYEDLKEHWYHFPNTYLRQVMEAKGDLVVFYEPRRSTGLDRSGSQSYFATARIVRVRPDPNRADHHFADLAGYVAFDEKVPFKVNGRYWESLLQKDDGSTNRGAFGRSVRLIPDEEFSAIITAGLGPSIEEARVEAYEEGFDPLPPAPPLTERPTATTTLTRKIRDVAFRRHVRIVYANTCAITGLRFLDKKGRPEVQGAHILPVEENGPDSVRNGIAMTATVHWLFDRGLISIGDDYRVLRSAKHHDALAALPLREVMTVPEKISDRPHPTYLDWHRVNRFGSS</sequence>
<reference evidence="2 3" key="1">
    <citation type="submission" date="2022-12" db="EMBL/GenBank/DDBJ databases">
        <title>Two new species, Stenotrophomonas aracearum and Stenotrophomonas oahuensis, isolated from Anthurium (Araceae family) in Hawaii.</title>
        <authorList>
            <person name="Chunag S.C."/>
            <person name="Dobhal S."/>
            <person name="Alvarez A."/>
            <person name="Arif M."/>
        </authorList>
    </citation>
    <scope>NUCLEOTIDE SEQUENCE [LARGE SCALE GENOMIC DNA]</scope>
    <source>
        <strain evidence="2 3">A5588</strain>
    </source>
</reference>
<evidence type="ECO:0000313" key="3">
    <source>
        <dbReference type="Proteomes" id="UP001305421"/>
    </source>
</evidence>
<dbReference type="InterPro" id="IPR003615">
    <property type="entry name" value="HNH_nuc"/>
</dbReference>
<keyword evidence="2" id="KW-0255">Endonuclease</keyword>
<keyword evidence="2" id="KW-0378">Hydrolase</keyword>
<accession>A0ABY9YEA0</accession>
<protein>
    <submittedName>
        <fullName evidence="2">HNH endonuclease</fullName>
    </submittedName>
</protein>
<evidence type="ECO:0000313" key="2">
    <source>
        <dbReference type="EMBL" id="WNH49189.1"/>
    </source>
</evidence>
<keyword evidence="3" id="KW-1185">Reference proteome</keyword>
<evidence type="ECO:0000259" key="1">
    <source>
        <dbReference type="Pfam" id="PF13391"/>
    </source>
</evidence>
<keyword evidence="2" id="KW-0540">Nuclease</keyword>
<dbReference type="Pfam" id="PF13391">
    <property type="entry name" value="HNH_2"/>
    <property type="match status" value="1"/>
</dbReference>